<dbReference type="PROSITE" id="PS00463">
    <property type="entry name" value="ZN2_CY6_FUNGAL_1"/>
    <property type="match status" value="1"/>
</dbReference>
<dbReference type="Proteomes" id="UP000258309">
    <property type="component" value="Unassembled WGS sequence"/>
</dbReference>
<keyword evidence="2" id="KW-0862">Zinc</keyword>
<dbReference type="PROSITE" id="PS50048">
    <property type="entry name" value="ZN2_CY6_FUNGAL_2"/>
    <property type="match status" value="1"/>
</dbReference>
<dbReference type="PANTHER" id="PTHR36206">
    <property type="entry name" value="ASPERCRYPTIN BIOSYNTHESIS CLUSTER-SPECIFIC TRANSCRIPTION REGULATOR ATNN-RELATED"/>
    <property type="match status" value="1"/>
</dbReference>
<keyword evidence="1" id="KW-0479">Metal-binding</keyword>
<dbReference type="InterPro" id="IPR001138">
    <property type="entry name" value="Zn2Cys6_DnaBD"/>
</dbReference>
<dbReference type="PRINTS" id="PR00755">
    <property type="entry name" value="AFLATOXINBRP"/>
</dbReference>
<keyword evidence="4" id="KW-0238">DNA-binding</keyword>
<dbReference type="InterPro" id="IPR036291">
    <property type="entry name" value="NAD(P)-bd_dom_sf"/>
</dbReference>
<dbReference type="AlphaFoldDB" id="A0A3E2H5V6"/>
<keyword evidence="6" id="KW-0539">Nucleus</keyword>
<dbReference type="EMBL" id="NCSJ02000155">
    <property type="protein sequence ID" value="RFU28661.1"/>
    <property type="molecule type" value="Genomic_DNA"/>
</dbReference>
<evidence type="ECO:0000256" key="2">
    <source>
        <dbReference type="ARBA" id="ARBA00022833"/>
    </source>
</evidence>
<gene>
    <name evidence="8" type="ORF">B7463_g7669</name>
</gene>
<reference evidence="8 9" key="1">
    <citation type="submission" date="2018-05" db="EMBL/GenBank/DDBJ databases">
        <title>Draft genome sequence of Scytalidium lignicola DSM 105466, a ubiquitous saprotrophic fungus.</title>
        <authorList>
            <person name="Buettner E."/>
            <person name="Gebauer A.M."/>
            <person name="Hofrichter M."/>
            <person name="Liers C."/>
            <person name="Kellner H."/>
        </authorList>
    </citation>
    <scope>NUCLEOTIDE SEQUENCE [LARGE SCALE GENOMIC DNA]</scope>
    <source>
        <strain evidence="8 9">DSM 105466</strain>
    </source>
</reference>
<dbReference type="InterPro" id="IPR016040">
    <property type="entry name" value="NAD(P)-bd_dom"/>
</dbReference>
<evidence type="ECO:0000256" key="5">
    <source>
        <dbReference type="ARBA" id="ARBA00023163"/>
    </source>
</evidence>
<sequence>MAGSVVARKRNIQCRTKVKTGCATCRIRKVKCDEKKPFCQKCVTTGRTCDGYESPFRFFPSQPINSAHAGGIKSDVGLQPIRPTFIEIAPQDIDLLNRYFSTKTMFDVKLSCDEEARQVLQASLTDPAIRHAVSSLRALREDLETSGDGPVSAAQQTPSYYYGLQQYSMALRGLASKLSSPSSNELKSALLCCQILISIEQVRKNFAAMAQHIIQGLRIMHEYRARPNIVAANKLVPAHHDQLPLLDVFIIKLFAAPCKFADPPATADVSGTTLSACLISPHQQPVASRDLRTIAPDMRTELTRIAASTLEFLDKVSQVESVGIALQLLSEKASLLDSLESWLVDLELVRTKIGSLGAEPISVSFLRFFHLILKIVLLGTLNSSPDLYAELRTENDRLQGIANTVGERLTLSLNRSPSPTMIVCSGGLVNFINRSAILSPFYNEASSSPHKPKQTSTQQHLSSSKAMHFLLFGSSGRTGQHVVSELLSQGHTAVALVRTSGSLTPRPGLTIVTGSPLSKSDIRGTLLAAPPLSPSAAIITLNTVRKSDSPFAAQISPPRFLADSCANVCEVLEHAGCYRIVVMSTAGVGDSWGNLPWLSKAFLGWTNVKYALEDHSLVDKEIRLTKMDWTLVRAVRLQFDDQKPTDTKTDVKTLGSKGDGMSLTDSVSVISVASFLVKVAVEGLFVQSAVVVTN</sequence>
<dbReference type="CDD" id="cd00067">
    <property type="entry name" value="GAL4"/>
    <property type="match status" value="1"/>
</dbReference>
<evidence type="ECO:0000313" key="9">
    <source>
        <dbReference type="Proteomes" id="UP000258309"/>
    </source>
</evidence>
<feature type="non-terminal residue" evidence="8">
    <location>
        <position position="1"/>
    </location>
</feature>
<dbReference type="OrthoDB" id="3172332at2759"/>
<organism evidence="8 9">
    <name type="scientific">Scytalidium lignicola</name>
    <name type="common">Hyphomycete</name>
    <dbReference type="NCBI Taxonomy" id="5539"/>
    <lineage>
        <taxon>Eukaryota</taxon>
        <taxon>Fungi</taxon>
        <taxon>Dikarya</taxon>
        <taxon>Ascomycota</taxon>
        <taxon>Pezizomycotina</taxon>
        <taxon>Leotiomycetes</taxon>
        <taxon>Leotiomycetes incertae sedis</taxon>
        <taxon>Scytalidium</taxon>
    </lineage>
</organism>
<evidence type="ECO:0000313" key="8">
    <source>
        <dbReference type="EMBL" id="RFU28661.1"/>
    </source>
</evidence>
<dbReference type="GO" id="GO:0003677">
    <property type="term" value="F:DNA binding"/>
    <property type="evidence" value="ECO:0007669"/>
    <property type="project" value="UniProtKB-KW"/>
</dbReference>
<dbReference type="Pfam" id="PF00172">
    <property type="entry name" value="Zn_clus"/>
    <property type="match status" value="1"/>
</dbReference>
<feature type="non-terminal residue" evidence="8">
    <location>
        <position position="694"/>
    </location>
</feature>
<evidence type="ECO:0000256" key="1">
    <source>
        <dbReference type="ARBA" id="ARBA00022723"/>
    </source>
</evidence>
<evidence type="ECO:0000256" key="4">
    <source>
        <dbReference type="ARBA" id="ARBA00023125"/>
    </source>
</evidence>
<dbReference type="Gene3D" id="4.10.240.10">
    <property type="entry name" value="Zn(2)-C6 fungal-type DNA-binding domain"/>
    <property type="match status" value="1"/>
</dbReference>
<dbReference type="SUPFAM" id="SSF51735">
    <property type="entry name" value="NAD(P)-binding Rossmann-fold domains"/>
    <property type="match status" value="1"/>
</dbReference>
<dbReference type="InterPro" id="IPR036864">
    <property type="entry name" value="Zn2-C6_fun-type_DNA-bd_sf"/>
</dbReference>
<keyword evidence="5" id="KW-0804">Transcription</keyword>
<name>A0A3E2H5V6_SCYLI</name>
<dbReference type="Pfam" id="PF13460">
    <property type="entry name" value="NAD_binding_10"/>
    <property type="match status" value="1"/>
</dbReference>
<dbReference type="Gene3D" id="3.40.50.720">
    <property type="entry name" value="NAD(P)-binding Rossmann-like Domain"/>
    <property type="match status" value="1"/>
</dbReference>
<evidence type="ECO:0000256" key="3">
    <source>
        <dbReference type="ARBA" id="ARBA00023015"/>
    </source>
</evidence>
<proteinExistence type="predicted"/>
<dbReference type="GO" id="GO:0000981">
    <property type="term" value="F:DNA-binding transcription factor activity, RNA polymerase II-specific"/>
    <property type="evidence" value="ECO:0007669"/>
    <property type="project" value="InterPro"/>
</dbReference>
<dbReference type="GO" id="GO:0008270">
    <property type="term" value="F:zinc ion binding"/>
    <property type="evidence" value="ECO:0007669"/>
    <property type="project" value="InterPro"/>
</dbReference>
<dbReference type="SUPFAM" id="SSF57701">
    <property type="entry name" value="Zn2/Cys6 DNA-binding domain"/>
    <property type="match status" value="1"/>
</dbReference>
<dbReference type="PANTHER" id="PTHR36206:SF13">
    <property type="entry name" value="TRANSCRIPTIONAL REGULATORY PROTEIN MOC3"/>
    <property type="match status" value="1"/>
</dbReference>
<keyword evidence="3" id="KW-0805">Transcription regulation</keyword>
<dbReference type="InterPro" id="IPR052360">
    <property type="entry name" value="Transcr_Regulatory_Proteins"/>
</dbReference>
<accession>A0A3E2H5V6</accession>
<dbReference type="STRING" id="5539.A0A3E2H5V6"/>
<protein>
    <recommendedName>
        <fullName evidence="7">Zn(2)-C6 fungal-type domain-containing protein</fullName>
    </recommendedName>
</protein>
<comment type="caution">
    <text evidence="8">The sequence shown here is derived from an EMBL/GenBank/DDBJ whole genome shotgun (WGS) entry which is preliminary data.</text>
</comment>
<feature type="domain" description="Zn(2)-C6 fungal-type" evidence="7">
    <location>
        <begin position="21"/>
        <end position="49"/>
    </location>
</feature>
<evidence type="ECO:0000256" key="6">
    <source>
        <dbReference type="ARBA" id="ARBA00023242"/>
    </source>
</evidence>
<dbReference type="SMART" id="SM00066">
    <property type="entry name" value="GAL4"/>
    <property type="match status" value="1"/>
</dbReference>
<evidence type="ECO:0000259" key="7">
    <source>
        <dbReference type="PROSITE" id="PS50048"/>
    </source>
</evidence>
<keyword evidence="9" id="KW-1185">Reference proteome</keyword>